<proteinExistence type="predicted"/>
<evidence type="ECO:0000313" key="1">
    <source>
        <dbReference type="EMBL" id="CAD9447727.1"/>
    </source>
</evidence>
<sequence>MVSSLMQQMEECILDFSECGRDNIADWAEKIEIVIALIPLVCQTSECEIIESVALQFFTTVQCGMQSGPLRGARPGYFRRKKMNPSALVPAISLLTSVSSHGAAMGFTTPQRNQVESWLCAAEARAKRNDKN</sequence>
<gene>
    <name evidence="1" type="ORF">DSPE1174_LOCUS20229</name>
</gene>
<accession>A0A7S2GDL5</accession>
<dbReference type="EMBL" id="HBGS01039192">
    <property type="protein sequence ID" value="CAD9447727.1"/>
    <property type="molecule type" value="Transcribed_RNA"/>
</dbReference>
<name>A0A7S2GDL5_9STRA</name>
<dbReference type="AlphaFoldDB" id="A0A7S2GDL5"/>
<protein>
    <submittedName>
        <fullName evidence="1">Uncharacterized protein</fullName>
    </submittedName>
</protein>
<organism evidence="1">
    <name type="scientific">Octactis speculum</name>
    <dbReference type="NCBI Taxonomy" id="3111310"/>
    <lineage>
        <taxon>Eukaryota</taxon>
        <taxon>Sar</taxon>
        <taxon>Stramenopiles</taxon>
        <taxon>Ochrophyta</taxon>
        <taxon>Dictyochophyceae</taxon>
        <taxon>Dictyochales</taxon>
        <taxon>Dictyochaceae</taxon>
        <taxon>Octactis</taxon>
    </lineage>
</organism>
<reference evidence="1" key="1">
    <citation type="submission" date="2021-01" db="EMBL/GenBank/DDBJ databases">
        <authorList>
            <person name="Corre E."/>
            <person name="Pelletier E."/>
            <person name="Niang G."/>
            <person name="Scheremetjew M."/>
            <person name="Finn R."/>
            <person name="Kale V."/>
            <person name="Holt S."/>
            <person name="Cochrane G."/>
            <person name="Meng A."/>
            <person name="Brown T."/>
            <person name="Cohen L."/>
        </authorList>
    </citation>
    <scope>NUCLEOTIDE SEQUENCE</scope>
    <source>
        <strain evidence="1">CCMP1381</strain>
    </source>
</reference>